<dbReference type="STRING" id="1679170.AC625_21440"/>
<keyword evidence="3" id="KW-0808">Transferase</keyword>
<evidence type="ECO:0000256" key="8">
    <source>
        <dbReference type="ARBA" id="ARBA00023163"/>
    </source>
</evidence>
<name>A0A0K9GYH0_9BACI</name>
<evidence type="ECO:0000259" key="9">
    <source>
        <dbReference type="Pfam" id="PF04552"/>
    </source>
</evidence>
<evidence type="ECO:0000256" key="7">
    <source>
        <dbReference type="ARBA" id="ARBA00023125"/>
    </source>
</evidence>
<dbReference type="PRINTS" id="PR00045">
    <property type="entry name" value="SIGMA54FCT"/>
</dbReference>
<dbReference type="EMBL" id="LFZW01000001">
    <property type="protein sequence ID" value="KMY51774.1"/>
    <property type="molecule type" value="Genomic_DNA"/>
</dbReference>
<evidence type="ECO:0000313" key="11">
    <source>
        <dbReference type="EMBL" id="KMY51774.1"/>
    </source>
</evidence>
<dbReference type="GO" id="GO:0003677">
    <property type="term" value="F:DNA binding"/>
    <property type="evidence" value="ECO:0007669"/>
    <property type="project" value="UniProtKB-KW"/>
</dbReference>
<dbReference type="GO" id="GO:0000428">
    <property type="term" value="C:DNA-directed RNA polymerase complex"/>
    <property type="evidence" value="ECO:0007669"/>
    <property type="project" value="UniProtKB-KW"/>
</dbReference>
<evidence type="ECO:0000256" key="5">
    <source>
        <dbReference type="ARBA" id="ARBA00023015"/>
    </source>
</evidence>
<dbReference type="PIRSF" id="PIRSF000774">
    <property type="entry name" value="RpoN"/>
    <property type="match status" value="1"/>
</dbReference>
<organism evidence="11 12">
    <name type="scientific">Peribacillus loiseleuriae</name>
    <dbReference type="NCBI Taxonomy" id="1679170"/>
    <lineage>
        <taxon>Bacteria</taxon>
        <taxon>Bacillati</taxon>
        <taxon>Bacillota</taxon>
        <taxon>Bacilli</taxon>
        <taxon>Bacillales</taxon>
        <taxon>Bacillaceae</taxon>
        <taxon>Peribacillus</taxon>
    </lineage>
</organism>
<dbReference type="Pfam" id="PF00309">
    <property type="entry name" value="Sigma54_AID"/>
    <property type="match status" value="1"/>
</dbReference>
<dbReference type="PANTHER" id="PTHR32248">
    <property type="entry name" value="RNA POLYMERASE SIGMA-54 FACTOR"/>
    <property type="match status" value="1"/>
</dbReference>
<evidence type="ECO:0000259" key="10">
    <source>
        <dbReference type="Pfam" id="PF04963"/>
    </source>
</evidence>
<dbReference type="NCBIfam" id="TIGR02395">
    <property type="entry name" value="rpoN_sigma"/>
    <property type="match status" value="1"/>
</dbReference>
<keyword evidence="7" id="KW-0238">DNA-binding</keyword>
<reference evidence="12" key="1">
    <citation type="submission" date="2015-07" db="EMBL/GenBank/DDBJ databases">
        <title>Genome sequencing project for genomic taxonomy and phylogenomics of Bacillus-like bacteria.</title>
        <authorList>
            <person name="Liu B."/>
            <person name="Wang J."/>
            <person name="Zhu Y."/>
            <person name="Liu G."/>
            <person name="Chen Q."/>
            <person name="Chen Z."/>
            <person name="Lan J."/>
            <person name="Che J."/>
            <person name="Ge C."/>
            <person name="Shi H."/>
            <person name="Pan Z."/>
            <person name="Liu X."/>
        </authorList>
    </citation>
    <scope>NUCLEOTIDE SEQUENCE [LARGE SCALE GENOMIC DNA]</scope>
    <source>
        <strain evidence="12">FJAT-27997</strain>
    </source>
</reference>
<dbReference type="Proteomes" id="UP000037146">
    <property type="component" value="Unassembled WGS sequence"/>
</dbReference>
<dbReference type="GO" id="GO:0006352">
    <property type="term" value="P:DNA-templated transcription initiation"/>
    <property type="evidence" value="ECO:0007669"/>
    <property type="project" value="InterPro"/>
</dbReference>
<keyword evidence="2 11" id="KW-0240">DNA-directed RNA polymerase</keyword>
<feature type="domain" description="RNA polymerase sigma factor 54 DNA-binding" evidence="9">
    <location>
        <begin position="280"/>
        <end position="439"/>
    </location>
</feature>
<keyword evidence="4" id="KW-0548">Nucleotidyltransferase</keyword>
<dbReference type="InterPro" id="IPR007046">
    <property type="entry name" value="RNA_pol_sigma_54_core-bd"/>
</dbReference>
<dbReference type="OrthoDB" id="9814402at2"/>
<dbReference type="Gene3D" id="1.10.10.60">
    <property type="entry name" value="Homeodomain-like"/>
    <property type="match status" value="1"/>
</dbReference>
<dbReference type="PROSITE" id="PS00717">
    <property type="entry name" value="SIGMA54_1"/>
    <property type="match status" value="1"/>
</dbReference>
<keyword evidence="6" id="KW-0731">Sigma factor</keyword>
<dbReference type="Gene3D" id="1.10.10.1330">
    <property type="entry name" value="RNA polymerase sigma-54 factor, core-binding domain"/>
    <property type="match status" value="1"/>
</dbReference>
<sequence length="440" mass="50859">MDMKPGLYQQQVMKLTMTQELSQAIALLQYSTQELLVYLETKWLENPLLTIELSTVSHEIPRDQSKRNRLKNTGVSTNWIEQIGEEVPSLEKYLLSQIGTDVLNKMELKAFIHLIRNIDENGYLRINLEDEATLVGSSVSVVFKALDILQQLEPHGIGARNLQECLLIQVCQVGERPLAEKLLRTYFLPFVDKKWKELSKELGVSLKGIQDEFDYIQTLNPRPGAIFTSEKPSYIVPDVVVEYKDGQLVVGQYEGNTLQLHVNEPYLRKMQNHRDPNVNRFLQEKWQEYQWLSKGILQRKETVLQVMIKIVEKQPEYFFRGLGFLKPMTMKEIADDLEIHESTVSRAVRGKYVQTSFGTVEMRSFFSSALQSTEQEVVSGTKVKNALQTILELENKQKPHSDQELAEILRDEYGVVLSRRTVAKYREQLGILSSTKRKRY</sequence>
<keyword evidence="5" id="KW-0805">Transcription regulation</keyword>
<dbReference type="InterPro" id="IPR038709">
    <property type="entry name" value="RpoN_core-bd_sf"/>
</dbReference>
<dbReference type="GO" id="GO:0016779">
    <property type="term" value="F:nucleotidyltransferase activity"/>
    <property type="evidence" value="ECO:0007669"/>
    <property type="project" value="UniProtKB-KW"/>
</dbReference>
<dbReference type="PROSITE" id="PS50044">
    <property type="entry name" value="SIGMA54_3"/>
    <property type="match status" value="1"/>
</dbReference>
<dbReference type="Pfam" id="PF04963">
    <property type="entry name" value="Sigma54_CBD"/>
    <property type="match status" value="1"/>
</dbReference>
<evidence type="ECO:0000256" key="1">
    <source>
        <dbReference type="ARBA" id="ARBA00008798"/>
    </source>
</evidence>
<proteinExistence type="inferred from homology"/>
<comment type="caution">
    <text evidence="11">The sequence shown here is derived from an EMBL/GenBank/DDBJ whole genome shotgun (WGS) entry which is preliminary data.</text>
</comment>
<keyword evidence="12" id="KW-1185">Reference proteome</keyword>
<evidence type="ECO:0000256" key="4">
    <source>
        <dbReference type="ARBA" id="ARBA00022695"/>
    </source>
</evidence>
<dbReference type="PATRIC" id="fig|1679170.3.peg.4836"/>
<gene>
    <name evidence="11" type="ORF">AC625_21440</name>
</gene>
<dbReference type="InterPro" id="IPR000394">
    <property type="entry name" value="RNA_pol_sigma_54"/>
</dbReference>
<evidence type="ECO:0000313" key="12">
    <source>
        <dbReference type="Proteomes" id="UP000037146"/>
    </source>
</evidence>
<dbReference type="GO" id="GO:0001216">
    <property type="term" value="F:DNA-binding transcription activator activity"/>
    <property type="evidence" value="ECO:0007669"/>
    <property type="project" value="InterPro"/>
</dbReference>
<dbReference type="AlphaFoldDB" id="A0A0K9GYH0"/>
<feature type="domain" description="RNA polymerase sigma factor 54 core-binding" evidence="10">
    <location>
        <begin position="80"/>
        <end position="266"/>
    </location>
</feature>
<dbReference type="PROSITE" id="PS00718">
    <property type="entry name" value="SIGMA54_2"/>
    <property type="match status" value="1"/>
</dbReference>
<keyword evidence="8" id="KW-0804">Transcription</keyword>
<evidence type="ECO:0000256" key="6">
    <source>
        <dbReference type="ARBA" id="ARBA00023082"/>
    </source>
</evidence>
<evidence type="ECO:0000256" key="2">
    <source>
        <dbReference type="ARBA" id="ARBA00022478"/>
    </source>
</evidence>
<comment type="similarity">
    <text evidence="1">Belongs to the sigma-54 factor family.</text>
</comment>
<accession>A0A0K9GYH0</accession>
<evidence type="ECO:0000256" key="3">
    <source>
        <dbReference type="ARBA" id="ARBA00022679"/>
    </source>
</evidence>
<dbReference type="PANTHER" id="PTHR32248:SF4">
    <property type="entry name" value="RNA POLYMERASE SIGMA-54 FACTOR"/>
    <property type="match status" value="1"/>
</dbReference>
<dbReference type="InterPro" id="IPR007634">
    <property type="entry name" value="RNA_pol_sigma_54_DNA-bd"/>
</dbReference>
<dbReference type="GO" id="GO:0016987">
    <property type="term" value="F:sigma factor activity"/>
    <property type="evidence" value="ECO:0007669"/>
    <property type="project" value="UniProtKB-KW"/>
</dbReference>
<dbReference type="Pfam" id="PF04552">
    <property type="entry name" value="Sigma54_DBD"/>
    <property type="match status" value="1"/>
</dbReference>
<protein>
    <submittedName>
        <fullName evidence="11">DNA-directed RNA polymerase subunit N</fullName>
    </submittedName>
</protein>